<evidence type="ECO:0000313" key="7">
    <source>
        <dbReference type="EMBL" id="RUS75915.1"/>
    </source>
</evidence>
<organism evidence="7 8">
    <name type="scientific">Elysia chlorotica</name>
    <name type="common">Eastern emerald elysia</name>
    <name type="synonym">Sea slug</name>
    <dbReference type="NCBI Taxonomy" id="188477"/>
    <lineage>
        <taxon>Eukaryota</taxon>
        <taxon>Metazoa</taxon>
        <taxon>Spiralia</taxon>
        <taxon>Lophotrochozoa</taxon>
        <taxon>Mollusca</taxon>
        <taxon>Gastropoda</taxon>
        <taxon>Heterobranchia</taxon>
        <taxon>Euthyneura</taxon>
        <taxon>Panpulmonata</taxon>
        <taxon>Sacoglossa</taxon>
        <taxon>Placobranchoidea</taxon>
        <taxon>Plakobranchidae</taxon>
        <taxon>Elysia</taxon>
    </lineage>
</organism>
<feature type="transmembrane region" description="Helical" evidence="6">
    <location>
        <begin position="41"/>
        <end position="66"/>
    </location>
</feature>
<dbReference type="EMBL" id="RQTK01000701">
    <property type="protein sequence ID" value="RUS75915.1"/>
    <property type="molecule type" value="Genomic_DNA"/>
</dbReference>
<keyword evidence="4 6" id="KW-0472">Membrane</keyword>
<evidence type="ECO:0000313" key="8">
    <source>
        <dbReference type="Proteomes" id="UP000271974"/>
    </source>
</evidence>
<comment type="subcellular location">
    <subcellularLocation>
        <location evidence="1">Membrane</location>
        <topology evidence="1">Multi-pass membrane protein</topology>
    </subcellularLocation>
</comment>
<feature type="transmembrane region" description="Helical" evidence="6">
    <location>
        <begin position="157"/>
        <end position="180"/>
    </location>
</feature>
<sequence length="358" mass="39972">MSASVYANPYIYKPPPPKIHYPGLFDSCRGLTLRYVLDSKLLALAMLILGLATFVLLAMCLLPFWFQLVLNPTQGTFGSEPVKLEVTINTGLFYMRTEHMDNTLFLDQYNSADSVPHVLQAAQTFFVLGFCILILCFGASVILLLRRFSSVTALIMLAGATTLSAVCQILVIIFCAALIVESSCDPYNTGDSCKYSDNLEWNLIPIYSQFRRMESHLTPLVKADWAFYIAILGALVNIGAAVIVWIEFIMTSRNLRQIRYQQLKEFRDPYENEADPHGNQKFRYQPPSRPGPNMYGMQPVIMSDHQYEGMVIQPPPGAYNVQPSFAPRPPSPGFGRRHGPPSSTSSVSGPPVAREIDL</sequence>
<feature type="compositionally biased region" description="Low complexity" evidence="5">
    <location>
        <begin position="340"/>
        <end position="352"/>
    </location>
</feature>
<dbReference type="AlphaFoldDB" id="A0A3S1BVK8"/>
<comment type="caution">
    <text evidence="7">The sequence shown here is derived from an EMBL/GenBank/DDBJ whole genome shotgun (WGS) entry which is preliminary data.</text>
</comment>
<evidence type="ECO:0000256" key="2">
    <source>
        <dbReference type="ARBA" id="ARBA00022692"/>
    </source>
</evidence>
<evidence type="ECO:0000256" key="5">
    <source>
        <dbReference type="SAM" id="MobiDB-lite"/>
    </source>
</evidence>
<feature type="transmembrane region" description="Helical" evidence="6">
    <location>
        <begin position="125"/>
        <end position="145"/>
    </location>
</feature>
<dbReference type="PANTHER" id="PTHR10671:SF108">
    <property type="entry name" value="CLAUDIN FAMILY PROTEIN-RELATED"/>
    <property type="match status" value="1"/>
</dbReference>
<dbReference type="Proteomes" id="UP000271974">
    <property type="component" value="Unassembled WGS sequence"/>
</dbReference>
<protein>
    <submittedName>
        <fullName evidence="7">Uncharacterized protein</fullName>
    </submittedName>
</protein>
<feature type="transmembrane region" description="Helical" evidence="6">
    <location>
        <begin position="225"/>
        <end position="249"/>
    </location>
</feature>
<dbReference type="PANTHER" id="PTHR10671">
    <property type="entry name" value="EPITHELIAL MEMBRANE PROTEIN-RELATED"/>
    <property type="match status" value="1"/>
</dbReference>
<dbReference type="InterPro" id="IPR050579">
    <property type="entry name" value="PMP-22/EMP/MP20-like"/>
</dbReference>
<name>A0A3S1BVK8_ELYCH</name>
<feature type="region of interest" description="Disordered" evidence="5">
    <location>
        <begin position="270"/>
        <end position="294"/>
    </location>
</feature>
<reference evidence="7 8" key="1">
    <citation type="submission" date="2019-01" db="EMBL/GenBank/DDBJ databases">
        <title>A draft genome assembly of the solar-powered sea slug Elysia chlorotica.</title>
        <authorList>
            <person name="Cai H."/>
            <person name="Li Q."/>
            <person name="Fang X."/>
            <person name="Li J."/>
            <person name="Curtis N.E."/>
            <person name="Altenburger A."/>
            <person name="Shibata T."/>
            <person name="Feng M."/>
            <person name="Maeda T."/>
            <person name="Schwartz J.A."/>
            <person name="Shigenobu S."/>
            <person name="Lundholm N."/>
            <person name="Nishiyama T."/>
            <person name="Yang H."/>
            <person name="Hasebe M."/>
            <person name="Li S."/>
            <person name="Pierce S.K."/>
            <person name="Wang J."/>
        </authorList>
    </citation>
    <scope>NUCLEOTIDE SEQUENCE [LARGE SCALE GENOMIC DNA]</scope>
    <source>
        <strain evidence="7">EC2010</strain>
        <tissue evidence="7">Whole organism of an adult</tissue>
    </source>
</reference>
<dbReference type="OrthoDB" id="6123423at2759"/>
<keyword evidence="8" id="KW-1185">Reference proteome</keyword>
<feature type="region of interest" description="Disordered" evidence="5">
    <location>
        <begin position="313"/>
        <end position="358"/>
    </location>
</feature>
<proteinExistence type="predicted"/>
<evidence type="ECO:0000256" key="1">
    <source>
        <dbReference type="ARBA" id="ARBA00004141"/>
    </source>
</evidence>
<evidence type="ECO:0000256" key="3">
    <source>
        <dbReference type="ARBA" id="ARBA00022989"/>
    </source>
</evidence>
<keyword evidence="2 6" id="KW-0812">Transmembrane</keyword>
<gene>
    <name evidence="7" type="ORF">EGW08_016328</name>
</gene>
<keyword evidence="3 6" id="KW-1133">Transmembrane helix</keyword>
<dbReference type="GO" id="GO:0005886">
    <property type="term" value="C:plasma membrane"/>
    <property type="evidence" value="ECO:0007669"/>
    <property type="project" value="TreeGrafter"/>
</dbReference>
<evidence type="ECO:0000256" key="6">
    <source>
        <dbReference type="SAM" id="Phobius"/>
    </source>
</evidence>
<accession>A0A3S1BVK8</accession>
<dbReference type="Gene3D" id="1.20.140.150">
    <property type="match status" value="1"/>
</dbReference>
<evidence type="ECO:0000256" key="4">
    <source>
        <dbReference type="ARBA" id="ARBA00023136"/>
    </source>
</evidence>